<gene>
    <name evidence="8" type="ORF">CCHR01_07544</name>
</gene>
<protein>
    <submittedName>
        <fullName evidence="8">Fungal specific transcription factor domain-containing protein</fullName>
    </submittedName>
</protein>
<dbReference type="InterPro" id="IPR007219">
    <property type="entry name" value="XnlR_reg_dom"/>
</dbReference>
<dbReference type="EMBL" id="JAQOWY010000134">
    <property type="protein sequence ID" value="KAK1849811.1"/>
    <property type="molecule type" value="Genomic_DNA"/>
</dbReference>
<reference evidence="8" key="1">
    <citation type="submission" date="2023-01" db="EMBL/GenBank/DDBJ databases">
        <title>Colletotrichum chrysophilum M932 genome sequence.</title>
        <authorList>
            <person name="Baroncelli R."/>
        </authorList>
    </citation>
    <scope>NUCLEOTIDE SEQUENCE</scope>
    <source>
        <strain evidence="8">M932</strain>
    </source>
</reference>
<keyword evidence="2" id="KW-0479">Metal-binding</keyword>
<dbReference type="GO" id="GO:0000981">
    <property type="term" value="F:DNA-binding transcription factor activity, RNA polymerase II-specific"/>
    <property type="evidence" value="ECO:0007669"/>
    <property type="project" value="InterPro"/>
</dbReference>
<evidence type="ECO:0000313" key="9">
    <source>
        <dbReference type="Proteomes" id="UP001243330"/>
    </source>
</evidence>
<comment type="subcellular location">
    <subcellularLocation>
        <location evidence="1">Nucleus</location>
    </subcellularLocation>
</comment>
<evidence type="ECO:0000256" key="2">
    <source>
        <dbReference type="ARBA" id="ARBA00022723"/>
    </source>
</evidence>
<dbReference type="Proteomes" id="UP001243330">
    <property type="component" value="Unassembled WGS sequence"/>
</dbReference>
<evidence type="ECO:0000256" key="4">
    <source>
        <dbReference type="ARBA" id="ARBA00023163"/>
    </source>
</evidence>
<evidence type="ECO:0000313" key="8">
    <source>
        <dbReference type="EMBL" id="KAK1849811.1"/>
    </source>
</evidence>
<evidence type="ECO:0000256" key="1">
    <source>
        <dbReference type="ARBA" id="ARBA00004123"/>
    </source>
</evidence>
<feature type="region of interest" description="Disordered" evidence="6">
    <location>
        <begin position="580"/>
        <end position="599"/>
    </location>
</feature>
<keyword evidence="5" id="KW-0539">Nucleus</keyword>
<dbReference type="InterPro" id="IPR050815">
    <property type="entry name" value="TF_fung"/>
</dbReference>
<evidence type="ECO:0000256" key="5">
    <source>
        <dbReference type="ARBA" id="ARBA00023242"/>
    </source>
</evidence>
<sequence>KSKLRCIHSGSPPCERCDKFGYPDCQLSRPRVKPIRRAAARARVTDVEPSTAPGELIFAYLDRVLLTETQAPGASGAPQTPALRILPSNDVDGHLGMLPMSIIIKSLHIFRTNFPEMNMLHPDLFSRIFLSDRKANSKALLAALLAAIKKEECYIDGSWMNQLLPSEEYASFSRGVLSNAMLGPPEVVVVQAHLILTLYEWGVRDFQKAWVHCGIGIRIMQSLHSARTAPFSLDETINVEKPDELSQIVETATYWACFILDCTINSGTYNPRMLSMTEMLKLQVPRAPPASGFLFGFKQKPMTDRSLPLGIEECYEVLVDGFAIYADVMTFVYNDGRKAPGMCAPAECPWMPDSKWAKCRQSLERWRSNMDSCLYYPKHSVASHANTGCRAFVYINLLYYHCVLMLNREYFPFLPKPHAEPQGPTDPPFLEAEAPPRYWENSAKALFEAAAHVATILRDALEWGMTMMTPVPGFCGFSACYLNLYAVNFPNMTAGCSPKAKEHLDMGLAYLEEFRKAWDLGEGWIQTIKNASTLFEEVSSNVDRYRHRSRLDFEVLHQSAHEFRTVDRSEQHMAMIREAEQGDAQSINVGEDNNDALSDSEDLENFDPVALLGDQALWPTWYSASLENEAFGSVSLQIP</sequence>
<dbReference type="SMART" id="SM00906">
    <property type="entry name" value="Fungal_trans"/>
    <property type="match status" value="1"/>
</dbReference>
<name>A0AAD9EMD2_9PEZI</name>
<keyword evidence="9" id="KW-1185">Reference proteome</keyword>
<dbReference type="Pfam" id="PF04082">
    <property type="entry name" value="Fungal_trans"/>
    <property type="match status" value="1"/>
</dbReference>
<organism evidence="8 9">
    <name type="scientific">Colletotrichum chrysophilum</name>
    <dbReference type="NCBI Taxonomy" id="1836956"/>
    <lineage>
        <taxon>Eukaryota</taxon>
        <taxon>Fungi</taxon>
        <taxon>Dikarya</taxon>
        <taxon>Ascomycota</taxon>
        <taxon>Pezizomycotina</taxon>
        <taxon>Sordariomycetes</taxon>
        <taxon>Hypocreomycetidae</taxon>
        <taxon>Glomerellales</taxon>
        <taxon>Glomerellaceae</taxon>
        <taxon>Colletotrichum</taxon>
        <taxon>Colletotrichum gloeosporioides species complex</taxon>
    </lineage>
</organism>
<feature type="domain" description="Xylanolytic transcriptional activator regulatory" evidence="7">
    <location>
        <begin position="209"/>
        <end position="291"/>
    </location>
</feature>
<dbReference type="GO" id="GO:0008270">
    <property type="term" value="F:zinc ion binding"/>
    <property type="evidence" value="ECO:0007669"/>
    <property type="project" value="InterPro"/>
</dbReference>
<dbReference type="GO" id="GO:0003677">
    <property type="term" value="F:DNA binding"/>
    <property type="evidence" value="ECO:0007669"/>
    <property type="project" value="InterPro"/>
</dbReference>
<evidence type="ECO:0000256" key="3">
    <source>
        <dbReference type="ARBA" id="ARBA00023015"/>
    </source>
</evidence>
<keyword evidence="3" id="KW-0805">Transcription regulation</keyword>
<comment type="caution">
    <text evidence="8">The sequence shown here is derived from an EMBL/GenBank/DDBJ whole genome shotgun (WGS) entry which is preliminary data.</text>
</comment>
<dbReference type="GO" id="GO:0006351">
    <property type="term" value="P:DNA-templated transcription"/>
    <property type="evidence" value="ECO:0007669"/>
    <property type="project" value="InterPro"/>
</dbReference>
<keyword evidence="4" id="KW-0804">Transcription</keyword>
<evidence type="ECO:0000259" key="7">
    <source>
        <dbReference type="SMART" id="SM00906"/>
    </source>
</evidence>
<dbReference type="PANTHER" id="PTHR47338:SF19">
    <property type="entry name" value="ZN(II)2CYS6 TRANSCRIPTION FACTOR (EUROFUNG)"/>
    <property type="match status" value="1"/>
</dbReference>
<dbReference type="GO" id="GO:0005634">
    <property type="term" value="C:nucleus"/>
    <property type="evidence" value="ECO:0007669"/>
    <property type="project" value="UniProtKB-SubCell"/>
</dbReference>
<dbReference type="CDD" id="cd12148">
    <property type="entry name" value="fungal_TF_MHR"/>
    <property type="match status" value="1"/>
</dbReference>
<accession>A0AAD9EMD2</accession>
<evidence type="ECO:0000256" key="6">
    <source>
        <dbReference type="SAM" id="MobiDB-lite"/>
    </source>
</evidence>
<dbReference type="AlphaFoldDB" id="A0AAD9EMD2"/>
<dbReference type="PANTHER" id="PTHR47338">
    <property type="entry name" value="ZN(II)2CYS6 TRANSCRIPTION FACTOR (EUROFUNG)-RELATED"/>
    <property type="match status" value="1"/>
</dbReference>
<feature type="non-terminal residue" evidence="8">
    <location>
        <position position="1"/>
    </location>
</feature>
<proteinExistence type="predicted"/>